<protein>
    <submittedName>
        <fullName evidence="1">Uncharacterized protein</fullName>
    </submittedName>
</protein>
<gene>
    <name evidence="1" type="ORF">UFOVP813_2</name>
</gene>
<dbReference type="EMBL" id="LR796743">
    <property type="protein sequence ID" value="CAB4163152.1"/>
    <property type="molecule type" value="Genomic_DNA"/>
</dbReference>
<name>A0A6J5NWH5_9CAUD</name>
<organism evidence="1">
    <name type="scientific">uncultured Caudovirales phage</name>
    <dbReference type="NCBI Taxonomy" id="2100421"/>
    <lineage>
        <taxon>Viruses</taxon>
        <taxon>Duplodnaviria</taxon>
        <taxon>Heunggongvirae</taxon>
        <taxon>Uroviricota</taxon>
        <taxon>Caudoviricetes</taxon>
        <taxon>Peduoviridae</taxon>
        <taxon>Maltschvirus</taxon>
        <taxon>Maltschvirus maltsch</taxon>
    </lineage>
</organism>
<sequence length="108" mass="12007">MNIITPALNQALLTVLSKPVGHSVSLPASYIGVTDIKEFCEEHDLLFWLNGRTLSLQKKKAYGFMRRDFIKAFPGVPSMINLDGGFSLLCVEKDYQAWSKSGREGVTV</sequence>
<accession>A0A6J5NWH5</accession>
<evidence type="ECO:0000313" key="1">
    <source>
        <dbReference type="EMBL" id="CAB4163152.1"/>
    </source>
</evidence>
<proteinExistence type="predicted"/>
<reference evidence="1" key="1">
    <citation type="submission" date="2020-04" db="EMBL/GenBank/DDBJ databases">
        <authorList>
            <person name="Chiriac C."/>
            <person name="Salcher M."/>
            <person name="Ghai R."/>
            <person name="Kavagutti S V."/>
        </authorList>
    </citation>
    <scope>NUCLEOTIDE SEQUENCE</scope>
</reference>